<protein>
    <submittedName>
        <fullName evidence="1">Uncharacterized protein</fullName>
    </submittedName>
</protein>
<reference evidence="1 2" key="1">
    <citation type="submission" date="2017-03" db="EMBL/GenBank/DDBJ databases">
        <title>Genomes of endolithic fungi from Antarctica.</title>
        <authorList>
            <person name="Coleine C."/>
            <person name="Masonjones S."/>
            <person name="Stajich J.E."/>
        </authorList>
    </citation>
    <scope>NUCLEOTIDE SEQUENCE [LARGE SCALE GENOMIC DNA]</scope>
    <source>
        <strain evidence="1 2">CCFEE 5311</strain>
    </source>
</reference>
<name>A0A4U0TSR9_9PEZI</name>
<sequence>MPLINEQALTKGYEEIPGAKLFKEAGGAKVEGHVKHITIYDPSAISNHFEGSDQMVEQEIPQGYYVRVIGPARVKFTKM</sequence>
<accession>A0A4U0TSR9</accession>
<proteinExistence type="predicted"/>
<dbReference type="AlphaFoldDB" id="A0A4U0TSR9"/>
<dbReference type="Proteomes" id="UP000310066">
    <property type="component" value="Unassembled WGS sequence"/>
</dbReference>
<evidence type="ECO:0000313" key="1">
    <source>
        <dbReference type="EMBL" id="TKA25283.1"/>
    </source>
</evidence>
<gene>
    <name evidence="1" type="ORF">B0A54_17475</name>
</gene>
<organism evidence="1 2">
    <name type="scientific">Friedmanniomyces endolithicus</name>
    <dbReference type="NCBI Taxonomy" id="329885"/>
    <lineage>
        <taxon>Eukaryota</taxon>
        <taxon>Fungi</taxon>
        <taxon>Dikarya</taxon>
        <taxon>Ascomycota</taxon>
        <taxon>Pezizomycotina</taxon>
        <taxon>Dothideomycetes</taxon>
        <taxon>Dothideomycetidae</taxon>
        <taxon>Mycosphaerellales</taxon>
        <taxon>Teratosphaeriaceae</taxon>
        <taxon>Friedmanniomyces</taxon>
    </lineage>
</organism>
<comment type="caution">
    <text evidence="1">The sequence shown here is derived from an EMBL/GenBank/DDBJ whole genome shotgun (WGS) entry which is preliminary data.</text>
</comment>
<dbReference type="EMBL" id="NAJP01000160">
    <property type="protein sequence ID" value="TKA25283.1"/>
    <property type="molecule type" value="Genomic_DNA"/>
</dbReference>
<evidence type="ECO:0000313" key="2">
    <source>
        <dbReference type="Proteomes" id="UP000310066"/>
    </source>
</evidence>